<keyword evidence="1" id="KW-0175">Coiled coil</keyword>
<dbReference type="SUPFAM" id="SSF54001">
    <property type="entry name" value="Cysteine proteinases"/>
    <property type="match status" value="1"/>
</dbReference>
<dbReference type="PANTHER" id="PTHR46333">
    <property type="entry name" value="CYTOKINESIS PROTEIN 3"/>
    <property type="match status" value="1"/>
</dbReference>
<dbReference type="EMBL" id="JAPFFF010000013">
    <property type="protein sequence ID" value="KAK8871918.1"/>
    <property type="molecule type" value="Genomic_DNA"/>
</dbReference>
<proteinExistence type="predicted"/>
<evidence type="ECO:0008006" key="5">
    <source>
        <dbReference type="Google" id="ProtNLM"/>
    </source>
</evidence>
<accession>A0ABR2J1Z4</accession>
<evidence type="ECO:0000313" key="4">
    <source>
        <dbReference type="Proteomes" id="UP001470230"/>
    </source>
</evidence>
<name>A0ABR2J1Z4_9EUKA</name>
<gene>
    <name evidence="3" type="ORF">M9Y10_007664</name>
</gene>
<evidence type="ECO:0000256" key="1">
    <source>
        <dbReference type="SAM" id="Coils"/>
    </source>
</evidence>
<dbReference type="InterPro" id="IPR038765">
    <property type="entry name" value="Papain-like_cys_pep_sf"/>
</dbReference>
<dbReference type="PANTHER" id="PTHR46333:SF2">
    <property type="entry name" value="CYTOKINESIS PROTEIN 3"/>
    <property type="match status" value="1"/>
</dbReference>
<dbReference type="Proteomes" id="UP001470230">
    <property type="component" value="Unassembled WGS sequence"/>
</dbReference>
<evidence type="ECO:0000256" key="2">
    <source>
        <dbReference type="SAM" id="SignalP"/>
    </source>
</evidence>
<comment type="caution">
    <text evidence="3">The sequence shown here is derived from an EMBL/GenBank/DDBJ whole genome shotgun (WGS) entry which is preliminary data.</text>
</comment>
<organism evidence="3 4">
    <name type="scientific">Tritrichomonas musculus</name>
    <dbReference type="NCBI Taxonomy" id="1915356"/>
    <lineage>
        <taxon>Eukaryota</taxon>
        <taxon>Metamonada</taxon>
        <taxon>Parabasalia</taxon>
        <taxon>Tritrichomonadida</taxon>
        <taxon>Tritrichomonadidae</taxon>
        <taxon>Tritrichomonas</taxon>
    </lineage>
</organism>
<dbReference type="InterPro" id="IPR052557">
    <property type="entry name" value="CAP/Cytokinesis_protein"/>
</dbReference>
<sequence length="716" mass="84406">MFCFLFLLQLISKVIFNKNNPEESLRLLVEDLDNNPISMKSIPKDFVDYFSIPGLVNSLNIQLAEPPKYNSALVEKAMKKKSFKNPDALAKYIIKTFKYPIDRLYAIFYYEGHNIIYDDESFLTNSIKYKTLEEIFESKLGVCGHFALFMEEMAKKCQIKEIEIQQYINYAKGVLYDPLNPPKVSNHAAILIKYNNSLFISEPTWGRNSVLSKFHPAYFLNPIEKMLNSHFPDKPKLDLPFAFTYEQFNKLLHIKMSDKDLKVESHPFWFYDCYDGYMSFQFSCSKNVSDINYNLKLVNGTEIYFDNVNIETLTGERKRFILHVIFPKEGLFELSLWLDHRFMLTYQIKNHAYNKNSPVLSSHENDYKFDLIEPKTFVTDVDSNYYILKFVSSKDSYHTLIEKSGDQWYYTRYNVKRLAVPDNDNLTEKWIMINFNGQGLYIKKLWISYNEDFSDTPLEILLFFNVSTSSTTRRPNIEKFIPKEKEELYPDDLNYIDSTPYLESFVNISKLVFRKGKDILTNIDYEKGQKKIMEIMNSLKNYSQNAYNDFDAEEAKRKVTELSNKLLLISKEMYDNFDSEAVKDSLKENTNKLVLQIKDLSNNFDSEDIKQKVIQISDSVASYGKQIINNFDFEKTKTTIIEKSKQAISKVKQAYNDFDYQETKEYVKDKTNQIINKGKQMYNDFNYQETKENVKNAIKDKYNRAKNFFKKDDDEL</sequence>
<evidence type="ECO:0000313" key="3">
    <source>
        <dbReference type="EMBL" id="KAK8871918.1"/>
    </source>
</evidence>
<protein>
    <recommendedName>
        <fullName evidence="5">Transglutaminase-like domain-containing protein</fullName>
    </recommendedName>
</protein>
<feature type="coiled-coil region" evidence="1">
    <location>
        <begin position="552"/>
        <end position="603"/>
    </location>
</feature>
<feature type="signal peptide" evidence="2">
    <location>
        <begin position="1"/>
        <end position="16"/>
    </location>
</feature>
<feature type="chain" id="PRO_5047246979" description="Transglutaminase-like domain-containing protein" evidence="2">
    <location>
        <begin position="17"/>
        <end position="716"/>
    </location>
</feature>
<keyword evidence="4" id="KW-1185">Reference proteome</keyword>
<keyword evidence="2" id="KW-0732">Signal</keyword>
<reference evidence="3 4" key="1">
    <citation type="submission" date="2024-04" db="EMBL/GenBank/DDBJ databases">
        <title>Tritrichomonas musculus Genome.</title>
        <authorList>
            <person name="Alves-Ferreira E."/>
            <person name="Grigg M."/>
            <person name="Lorenzi H."/>
            <person name="Galac M."/>
        </authorList>
    </citation>
    <scope>NUCLEOTIDE SEQUENCE [LARGE SCALE GENOMIC DNA]</scope>
    <source>
        <strain evidence="3 4">EAF2021</strain>
    </source>
</reference>